<dbReference type="Proteomes" id="UP000295696">
    <property type="component" value="Unassembled WGS sequence"/>
</dbReference>
<evidence type="ECO:0000313" key="2">
    <source>
        <dbReference type="EMBL" id="TCS52939.1"/>
    </source>
</evidence>
<keyword evidence="1" id="KW-0812">Transmembrane</keyword>
<keyword evidence="1" id="KW-0472">Membrane</keyword>
<protein>
    <recommendedName>
        <fullName evidence="4">DUF2244 domain-containing protein</fullName>
    </recommendedName>
</protein>
<organism evidence="2 3">
    <name type="scientific">Primorskyibacter sedentarius</name>
    <dbReference type="NCBI Taxonomy" id="745311"/>
    <lineage>
        <taxon>Bacteria</taxon>
        <taxon>Pseudomonadati</taxon>
        <taxon>Pseudomonadota</taxon>
        <taxon>Alphaproteobacteria</taxon>
        <taxon>Rhodobacterales</taxon>
        <taxon>Roseobacteraceae</taxon>
        <taxon>Primorskyibacter</taxon>
    </lineage>
</organism>
<dbReference type="RefSeq" id="WP_132248824.1">
    <property type="nucleotide sequence ID" value="NZ_CBDUOC010000073.1"/>
</dbReference>
<feature type="transmembrane region" description="Helical" evidence="1">
    <location>
        <begin position="18"/>
        <end position="36"/>
    </location>
</feature>
<comment type="caution">
    <text evidence="2">The sequence shown here is derived from an EMBL/GenBank/DDBJ whole genome shotgun (WGS) entry which is preliminary data.</text>
</comment>
<proteinExistence type="predicted"/>
<feature type="transmembrane region" description="Helical" evidence="1">
    <location>
        <begin position="42"/>
        <end position="63"/>
    </location>
</feature>
<gene>
    <name evidence="2" type="ORF">EDD52_13710</name>
</gene>
<evidence type="ECO:0000313" key="3">
    <source>
        <dbReference type="Proteomes" id="UP000295696"/>
    </source>
</evidence>
<sequence length="157" mass="17009">MQDDEVLARAGASAARRVIGVAILTALGGLLLYVALTSVAVIGWQVFLVICGALALWAGQVMWRATSLALVLTREELRDSEGTLLARMSDITHVDRGAFAFKPSNGFMIKTESQQPRGWRPGIWWRLGRRVAIGGVIPSAEAKFMADMILAMKAGRV</sequence>
<reference evidence="2 3" key="1">
    <citation type="submission" date="2019-03" db="EMBL/GenBank/DDBJ databases">
        <title>Genomic Encyclopedia of Type Strains, Phase IV (KMG-IV): sequencing the most valuable type-strain genomes for metagenomic binning, comparative biology and taxonomic classification.</title>
        <authorList>
            <person name="Goeker M."/>
        </authorList>
    </citation>
    <scope>NUCLEOTIDE SEQUENCE [LARGE SCALE GENOMIC DNA]</scope>
    <source>
        <strain evidence="2 3">DSM 104836</strain>
    </source>
</reference>
<evidence type="ECO:0008006" key="4">
    <source>
        <dbReference type="Google" id="ProtNLM"/>
    </source>
</evidence>
<keyword evidence="1" id="KW-1133">Transmembrane helix</keyword>
<dbReference type="OrthoDB" id="7862519at2"/>
<keyword evidence="3" id="KW-1185">Reference proteome</keyword>
<accession>A0A4R3IR90</accession>
<dbReference type="EMBL" id="SLZU01000037">
    <property type="protein sequence ID" value="TCS52939.1"/>
    <property type="molecule type" value="Genomic_DNA"/>
</dbReference>
<name>A0A4R3IR90_9RHOB</name>
<evidence type="ECO:0000256" key="1">
    <source>
        <dbReference type="SAM" id="Phobius"/>
    </source>
</evidence>
<dbReference type="AlphaFoldDB" id="A0A4R3IR90"/>